<dbReference type="Proteomes" id="UP000428333">
    <property type="component" value="Linkage Group LG02"/>
</dbReference>
<proteinExistence type="predicted"/>
<evidence type="ECO:0000313" key="2">
    <source>
        <dbReference type="EMBL" id="KAE9465690.1"/>
    </source>
</evidence>
<keyword evidence="3" id="KW-1185">Reference proteome</keyword>
<organism evidence="2 3">
    <name type="scientific">Rhododendron williamsianum</name>
    <dbReference type="NCBI Taxonomy" id="262921"/>
    <lineage>
        <taxon>Eukaryota</taxon>
        <taxon>Viridiplantae</taxon>
        <taxon>Streptophyta</taxon>
        <taxon>Embryophyta</taxon>
        <taxon>Tracheophyta</taxon>
        <taxon>Spermatophyta</taxon>
        <taxon>Magnoliopsida</taxon>
        <taxon>eudicotyledons</taxon>
        <taxon>Gunneridae</taxon>
        <taxon>Pentapetalae</taxon>
        <taxon>asterids</taxon>
        <taxon>Ericales</taxon>
        <taxon>Ericaceae</taxon>
        <taxon>Ericoideae</taxon>
        <taxon>Rhodoreae</taxon>
        <taxon>Rhododendron</taxon>
    </lineage>
</organism>
<evidence type="ECO:0000313" key="3">
    <source>
        <dbReference type="Proteomes" id="UP000428333"/>
    </source>
</evidence>
<evidence type="ECO:0000256" key="1">
    <source>
        <dbReference type="SAM" id="MobiDB-lite"/>
    </source>
</evidence>
<reference evidence="2 3" key="1">
    <citation type="journal article" date="2019" name="Genome Biol. Evol.">
        <title>The Rhododendron genome and chromosomal organization provide insight into shared whole-genome duplications across the heath family (Ericaceae).</title>
        <authorList>
            <person name="Soza V.L."/>
            <person name="Lindsley D."/>
            <person name="Waalkes A."/>
            <person name="Ramage E."/>
            <person name="Patwardhan R.P."/>
            <person name="Burton J.N."/>
            <person name="Adey A."/>
            <person name="Kumar A."/>
            <person name="Qiu R."/>
            <person name="Shendure J."/>
            <person name="Hall B."/>
        </authorList>
    </citation>
    <scope>NUCLEOTIDE SEQUENCE [LARGE SCALE GENOMIC DNA]</scope>
    <source>
        <strain evidence="2">RSF 1966-606</strain>
    </source>
</reference>
<gene>
    <name evidence="2" type="ORF">C3L33_02406</name>
</gene>
<feature type="non-terminal residue" evidence="2">
    <location>
        <position position="1"/>
    </location>
</feature>
<feature type="compositionally biased region" description="Low complexity" evidence="1">
    <location>
        <begin position="82"/>
        <end position="109"/>
    </location>
</feature>
<feature type="compositionally biased region" description="Pro residues" evidence="1">
    <location>
        <begin position="110"/>
        <end position="119"/>
    </location>
</feature>
<accession>A0A6A4M6A9</accession>
<protein>
    <submittedName>
        <fullName evidence="2">Uncharacterized protein</fullName>
    </submittedName>
</protein>
<sequence>MGSLPLPHPHIVEDCQGILQLYSDGSITRSNINLLSFFNNNPPYPKDDDVAASTVLFKDCLYQKPHHLRLRLYKPKNPPSSLPSSSSSTAAASASAPAPGPTSTTAASASPPPSGPSSSPPTTASPPSTASRPPSTTLSPPSSGSGRKPRPRIPNRGWVAGRLTLAGFSWWVTRPGGTLPTTWRSGSVRVSVIWNR</sequence>
<feature type="region of interest" description="Disordered" evidence="1">
    <location>
        <begin position="72"/>
        <end position="158"/>
    </location>
</feature>
<dbReference type="AlphaFoldDB" id="A0A6A4M6A9"/>
<dbReference type="EMBL" id="QEFC01000236">
    <property type="protein sequence ID" value="KAE9465690.1"/>
    <property type="molecule type" value="Genomic_DNA"/>
</dbReference>
<comment type="caution">
    <text evidence="2">The sequence shown here is derived from an EMBL/GenBank/DDBJ whole genome shotgun (WGS) entry which is preliminary data.</text>
</comment>
<feature type="compositionally biased region" description="Low complexity" evidence="1">
    <location>
        <begin position="120"/>
        <end position="146"/>
    </location>
</feature>
<dbReference type="OrthoDB" id="408631at2759"/>
<name>A0A6A4M6A9_9ERIC</name>